<dbReference type="VEuPathDB" id="FungiDB:PLEOSDRAFT_155402"/>
<evidence type="ECO:0008006" key="3">
    <source>
        <dbReference type="Google" id="ProtNLM"/>
    </source>
</evidence>
<gene>
    <name evidence="1" type="ORF">PLEOSDRAFT_155402</name>
</gene>
<dbReference type="HOGENOM" id="CLU_051720_0_1_1"/>
<name>A0A067NRN9_PLEO1</name>
<dbReference type="EMBL" id="KL198006">
    <property type="protein sequence ID" value="KDQ30733.1"/>
    <property type="molecule type" value="Genomic_DNA"/>
</dbReference>
<dbReference type="AlphaFoldDB" id="A0A067NRN9"/>
<reference evidence="2" key="1">
    <citation type="journal article" date="2014" name="Proc. Natl. Acad. Sci. U.S.A.">
        <title>Extensive sampling of basidiomycete genomes demonstrates inadequacy of the white-rot/brown-rot paradigm for wood decay fungi.</title>
        <authorList>
            <person name="Riley R."/>
            <person name="Salamov A.A."/>
            <person name="Brown D.W."/>
            <person name="Nagy L.G."/>
            <person name="Floudas D."/>
            <person name="Held B.W."/>
            <person name="Levasseur A."/>
            <person name="Lombard V."/>
            <person name="Morin E."/>
            <person name="Otillar R."/>
            <person name="Lindquist E.A."/>
            <person name="Sun H."/>
            <person name="LaButti K.M."/>
            <person name="Schmutz J."/>
            <person name="Jabbour D."/>
            <person name="Luo H."/>
            <person name="Baker S.E."/>
            <person name="Pisabarro A.G."/>
            <person name="Walton J.D."/>
            <person name="Blanchette R.A."/>
            <person name="Henrissat B."/>
            <person name="Martin F."/>
            <person name="Cullen D."/>
            <person name="Hibbett D.S."/>
            <person name="Grigoriev I.V."/>
        </authorList>
    </citation>
    <scope>NUCLEOTIDE SEQUENCE [LARGE SCALE GENOMIC DNA]</scope>
    <source>
        <strain evidence="2">PC15</strain>
    </source>
</reference>
<sequence length="299" mass="33481">MGAASSHSPQPFTISPPLDVLRHIVEIAAFDDPESACSLARVSRHFQAWVEPVLYRTVVLSFKSHVANFETTIRTRRVLQKYVKDLVVRFPACLPVPLLAECCTSLESLYIDVGDLNRLQDLPALPSSLKQITTCGPSYLGSLSSLPPHSNLTHLVCVGDIPRNVDQDPASFPMLTHFACHYRVQGGVASILPEMTAAQLINVLEPVLRTLLRCNTLQVFILLVQDDGCPTVPSEVQIRSRMLHDLSEYLSDDRVVLMGVPPRTVPTFNLLENWDYRTGRMWHTARRIAESRKHMYSAL</sequence>
<dbReference type="InParanoid" id="A0A067NRN9"/>
<dbReference type="OrthoDB" id="3145912at2759"/>
<dbReference type="Proteomes" id="UP000027073">
    <property type="component" value="Unassembled WGS sequence"/>
</dbReference>
<proteinExistence type="predicted"/>
<organism evidence="1 2">
    <name type="scientific">Pleurotus ostreatus (strain PC15)</name>
    <name type="common">Oyster mushroom</name>
    <dbReference type="NCBI Taxonomy" id="1137138"/>
    <lineage>
        <taxon>Eukaryota</taxon>
        <taxon>Fungi</taxon>
        <taxon>Dikarya</taxon>
        <taxon>Basidiomycota</taxon>
        <taxon>Agaricomycotina</taxon>
        <taxon>Agaricomycetes</taxon>
        <taxon>Agaricomycetidae</taxon>
        <taxon>Agaricales</taxon>
        <taxon>Pleurotineae</taxon>
        <taxon>Pleurotaceae</taxon>
        <taxon>Pleurotus</taxon>
    </lineage>
</organism>
<protein>
    <recommendedName>
        <fullName evidence="3">F-box domain-containing protein</fullName>
    </recommendedName>
</protein>
<accession>A0A067NRN9</accession>
<evidence type="ECO:0000313" key="2">
    <source>
        <dbReference type="Proteomes" id="UP000027073"/>
    </source>
</evidence>
<evidence type="ECO:0000313" key="1">
    <source>
        <dbReference type="EMBL" id="KDQ30733.1"/>
    </source>
</evidence>